<dbReference type="PANTHER" id="PTHR38599">
    <property type="entry name" value="CUPIN DOMAIN PROTEIN (AFU_ORTHOLOGUE AFUA_3G13620)"/>
    <property type="match status" value="1"/>
</dbReference>
<dbReference type="InterPro" id="IPR013096">
    <property type="entry name" value="Cupin_2"/>
</dbReference>
<evidence type="ECO:0000313" key="3">
    <source>
        <dbReference type="Proteomes" id="UP001500630"/>
    </source>
</evidence>
<protein>
    <recommendedName>
        <fullName evidence="1">Cupin type-2 domain-containing protein</fullName>
    </recommendedName>
</protein>
<dbReference type="InterPro" id="IPR011051">
    <property type="entry name" value="RmlC_Cupin_sf"/>
</dbReference>
<gene>
    <name evidence="2" type="ORF">GCM10022419_079540</name>
</gene>
<dbReference type="SUPFAM" id="SSF51182">
    <property type="entry name" value="RmlC-like cupins"/>
    <property type="match status" value="1"/>
</dbReference>
<dbReference type="Proteomes" id="UP001500630">
    <property type="component" value="Unassembled WGS sequence"/>
</dbReference>
<comment type="caution">
    <text evidence="2">The sequence shown here is derived from an EMBL/GenBank/DDBJ whole genome shotgun (WGS) entry which is preliminary data.</text>
</comment>
<reference evidence="3" key="1">
    <citation type="journal article" date="2019" name="Int. J. Syst. Evol. Microbiol.">
        <title>The Global Catalogue of Microorganisms (GCM) 10K type strain sequencing project: providing services to taxonomists for standard genome sequencing and annotation.</title>
        <authorList>
            <consortium name="The Broad Institute Genomics Platform"/>
            <consortium name="The Broad Institute Genome Sequencing Center for Infectious Disease"/>
            <person name="Wu L."/>
            <person name="Ma J."/>
        </authorList>
    </citation>
    <scope>NUCLEOTIDE SEQUENCE [LARGE SCALE GENOMIC DNA]</scope>
    <source>
        <strain evidence="3">JCM 17326</strain>
    </source>
</reference>
<feature type="domain" description="Cupin type-2" evidence="1">
    <location>
        <begin position="77"/>
        <end position="132"/>
    </location>
</feature>
<dbReference type="Gene3D" id="2.60.120.10">
    <property type="entry name" value="Jelly Rolls"/>
    <property type="match status" value="1"/>
</dbReference>
<dbReference type="Pfam" id="PF07883">
    <property type="entry name" value="Cupin_2"/>
    <property type="match status" value="1"/>
</dbReference>
<organism evidence="2 3">
    <name type="scientific">Nonomuraea rosea</name>
    <dbReference type="NCBI Taxonomy" id="638574"/>
    <lineage>
        <taxon>Bacteria</taxon>
        <taxon>Bacillati</taxon>
        <taxon>Actinomycetota</taxon>
        <taxon>Actinomycetes</taxon>
        <taxon>Streptosporangiales</taxon>
        <taxon>Streptosporangiaceae</taxon>
        <taxon>Nonomuraea</taxon>
    </lineage>
</organism>
<sequence length="178" mass="19061">MVPVVVTDRSAVRSELVHGRTRAGHRFREGSLMSTDHAHAHHLDNPDKSGPPPKIDVVATVPGAPPAPEGAEAMTILVTLPPNSPGAPPHRHSGPAYGFVVKGAINFELEGEPVRVVRAGEAFWEPGGDVIHYQDGNHLAEEESAFVVTMFCAPGQPMLVPVGAEELEARRDRRAPRS</sequence>
<dbReference type="InterPro" id="IPR014710">
    <property type="entry name" value="RmlC-like_jellyroll"/>
</dbReference>
<proteinExistence type="predicted"/>
<keyword evidence="3" id="KW-1185">Reference proteome</keyword>
<dbReference type="PANTHER" id="PTHR38599:SF1">
    <property type="entry name" value="CUPIN DOMAIN PROTEIN (AFU_ORTHOLOGUE AFUA_3G13620)"/>
    <property type="match status" value="1"/>
</dbReference>
<evidence type="ECO:0000313" key="2">
    <source>
        <dbReference type="EMBL" id="GAA3585626.1"/>
    </source>
</evidence>
<name>A0ABP6YQH0_9ACTN</name>
<dbReference type="EMBL" id="BAABDQ010000022">
    <property type="protein sequence ID" value="GAA3585626.1"/>
    <property type="molecule type" value="Genomic_DNA"/>
</dbReference>
<accession>A0ABP6YQH0</accession>
<evidence type="ECO:0000259" key="1">
    <source>
        <dbReference type="Pfam" id="PF07883"/>
    </source>
</evidence>